<dbReference type="InterPro" id="IPR011356">
    <property type="entry name" value="Leucine_aapep/pepB"/>
</dbReference>
<evidence type="ECO:0000256" key="3">
    <source>
        <dbReference type="ARBA" id="ARBA00022670"/>
    </source>
</evidence>
<comment type="similarity">
    <text evidence="1">Belongs to the peptidase M17 family.</text>
</comment>
<dbReference type="GO" id="GO:0006508">
    <property type="term" value="P:proteolysis"/>
    <property type="evidence" value="ECO:0007669"/>
    <property type="project" value="UniProtKB-KW"/>
</dbReference>
<evidence type="ECO:0000256" key="1">
    <source>
        <dbReference type="ARBA" id="ARBA00009528"/>
    </source>
</evidence>
<proteinExistence type="inferred from homology"/>
<dbReference type="PRINTS" id="PR00481">
    <property type="entry name" value="LAMNOPPTDASE"/>
</dbReference>
<dbReference type="Gene3D" id="3.40.630.10">
    <property type="entry name" value="Zn peptidases"/>
    <property type="match status" value="1"/>
</dbReference>
<dbReference type="InterPro" id="IPR000819">
    <property type="entry name" value="Peptidase_M17_C"/>
</dbReference>
<evidence type="ECO:0000259" key="5">
    <source>
        <dbReference type="PROSITE" id="PS00631"/>
    </source>
</evidence>
<reference evidence="6 7" key="1">
    <citation type="journal article" date="2019" name="Sci. Rep.">
        <title>Orb-weaving spider Araneus ventricosus genome elucidates the spidroin gene catalogue.</title>
        <authorList>
            <person name="Kono N."/>
            <person name="Nakamura H."/>
            <person name="Ohtoshi R."/>
            <person name="Moran D.A.P."/>
            <person name="Shinohara A."/>
            <person name="Yoshida Y."/>
            <person name="Fujiwara M."/>
            <person name="Mori M."/>
            <person name="Tomita M."/>
            <person name="Arakawa K."/>
        </authorList>
    </citation>
    <scope>NUCLEOTIDE SEQUENCE [LARGE SCALE GENOMIC DNA]</scope>
</reference>
<dbReference type="PANTHER" id="PTHR11963:SF48">
    <property type="entry name" value="DIPEPTIDASE B, ISOFORM A"/>
    <property type="match status" value="1"/>
</dbReference>
<dbReference type="GO" id="GO:0030145">
    <property type="term" value="F:manganese ion binding"/>
    <property type="evidence" value="ECO:0007669"/>
    <property type="project" value="InterPro"/>
</dbReference>
<keyword evidence="4" id="KW-0378">Hydrolase</keyword>
<protein>
    <submittedName>
        <fullName evidence="6">Aminopeptidase W07G4.4</fullName>
    </submittedName>
</protein>
<evidence type="ECO:0000313" key="6">
    <source>
        <dbReference type="EMBL" id="GBM55003.1"/>
    </source>
</evidence>
<keyword evidence="3" id="KW-0645">Protease</keyword>
<evidence type="ECO:0000256" key="4">
    <source>
        <dbReference type="ARBA" id="ARBA00022801"/>
    </source>
</evidence>
<keyword evidence="7" id="KW-1185">Reference proteome</keyword>
<dbReference type="SUPFAM" id="SSF53187">
    <property type="entry name" value="Zn-dependent exopeptidases"/>
    <property type="match status" value="1"/>
</dbReference>
<dbReference type="PROSITE" id="PS00631">
    <property type="entry name" value="CYTOSOL_AP"/>
    <property type="match status" value="1"/>
</dbReference>
<keyword evidence="2 6" id="KW-0031">Aminopeptidase</keyword>
<organism evidence="6 7">
    <name type="scientific">Araneus ventricosus</name>
    <name type="common">Orbweaver spider</name>
    <name type="synonym">Epeira ventricosa</name>
    <dbReference type="NCBI Taxonomy" id="182803"/>
    <lineage>
        <taxon>Eukaryota</taxon>
        <taxon>Metazoa</taxon>
        <taxon>Ecdysozoa</taxon>
        <taxon>Arthropoda</taxon>
        <taxon>Chelicerata</taxon>
        <taxon>Arachnida</taxon>
        <taxon>Araneae</taxon>
        <taxon>Araneomorphae</taxon>
        <taxon>Entelegynae</taxon>
        <taxon>Araneoidea</taxon>
        <taxon>Araneidae</taxon>
        <taxon>Araneus</taxon>
    </lineage>
</organism>
<gene>
    <name evidence="6" type="primary">lap-2</name>
    <name evidence="6" type="ORF">AVEN_238934_1</name>
</gene>
<name>A0A4Y2GN81_ARAVE</name>
<dbReference type="CDD" id="cd00433">
    <property type="entry name" value="Peptidase_M17"/>
    <property type="match status" value="1"/>
</dbReference>
<dbReference type="Proteomes" id="UP000499080">
    <property type="component" value="Unassembled WGS sequence"/>
</dbReference>
<dbReference type="PANTHER" id="PTHR11963">
    <property type="entry name" value="LEUCINE AMINOPEPTIDASE-RELATED"/>
    <property type="match status" value="1"/>
</dbReference>
<accession>A0A4Y2GN81</accession>
<dbReference type="GO" id="GO:0070006">
    <property type="term" value="F:metalloaminopeptidase activity"/>
    <property type="evidence" value="ECO:0007669"/>
    <property type="project" value="InterPro"/>
</dbReference>
<dbReference type="GO" id="GO:0005737">
    <property type="term" value="C:cytoplasm"/>
    <property type="evidence" value="ECO:0007669"/>
    <property type="project" value="InterPro"/>
</dbReference>
<feature type="domain" description="Cytosol aminopeptidase" evidence="5">
    <location>
        <begin position="367"/>
        <end position="374"/>
    </location>
</feature>
<dbReference type="Pfam" id="PF00883">
    <property type="entry name" value="Peptidase_M17"/>
    <property type="match status" value="1"/>
</dbReference>
<dbReference type="OrthoDB" id="10041421at2759"/>
<dbReference type="EMBL" id="BGPR01001481">
    <property type="protein sequence ID" value="GBM55003.1"/>
    <property type="molecule type" value="Genomic_DNA"/>
</dbReference>
<dbReference type="AlphaFoldDB" id="A0A4Y2GN81"/>
<sequence length="537" mass="58079">MSSRITAPFSFWTENAIKLESGSSLDNSKYKFDSIVIVSPDISKVNPQSSSFLQSFVQTLKTQKQYDSAFEDVVTFLSPNITEYENIKKLVYSPTGPLDRHYDDVRRFADAAEKGIKRILKAGGKRPILAVLYQNPKDAACEKYQQFDIASALGAAEAVYVPLEIREDVPDKAAKIEAIGYTSLGSLQFPVLSGIELGRIMCRDIGGSDPERMAAPNVATYVKEIFANTPIKVDVVHDQAVIEKEYPLLAAVNRAAKGVERHNARVIFLTYDPEGPVEKTVVLVGKGVTYDTGGADIKAGGVMAGMHRDKCGAAAVAGFLRTVAALKPKGVRVLGAMSMVRNSVGSNCYVSDEIVTSRAGVRVRVGNTDAEGRMAMADVLCHMKEKVLQEGSPNPYMFTIATLTGHACLAVGDEYSIIMENGAAARENVARDLQNAGHAVGDMFEVSTIRREDYDFHKGKSEYEDLLQCNNAPSSRTPRGHQTPAAFIIMSSGLDKHDVNSKSPLKYSHIDIAGSSGPFPGIPSGSPIPALTANFIL</sequence>
<evidence type="ECO:0000313" key="7">
    <source>
        <dbReference type="Proteomes" id="UP000499080"/>
    </source>
</evidence>
<comment type="caution">
    <text evidence="6">The sequence shown here is derived from an EMBL/GenBank/DDBJ whole genome shotgun (WGS) entry which is preliminary data.</text>
</comment>
<evidence type="ECO:0000256" key="2">
    <source>
        <dbReference type="ARBA" id="ARBA00022438"/>
    </source>
</evidence>